<dbReference type="InterPro" id="IPR013022">
    <property type="entry name" value="Xyl_isomerase-like_TIM-brl"/>
</dbReference>
<dbReference type="PANTHER" id="PTHR12110">
    <property type="entry name" value="HYDROXYPYRUVATE ISOMERASE"/>
    <property type="match status" value="1"/>
</dbReference>
<dbReference type="RefSeq" id="WP_133582320.1">
    <property type="nucleotide sequence ID" value="NZ_SNYJ01000029.1"/>
</dbReference>
<dbReference type="Proteomes" id="UP000295632">
    <property type="component" value="Unassembled WGS sequence"/>
</dbReference>
<dbReference type="OrthoDB" id="9779184at2"/>
<protein>
    <submittedName>
        <fullName evidence="2">Sugar phosphate isomerase/epimerase</fullName>
    </submittedName>
</protein>
<name>A0A4R6TX29_9BACI</name>
<dbReference type="InterPro" id="IPR036237">
    <property type="entry name" value="Xyl_isomerase-like_sf"/>
</dbReference>
<evidence type="ECO:0000313" key="3">
    <source>
        <dbReference type="Proteomes" id="UP000295632"/>
    </source>
</evidence>
<dbReference type="Pfam" id="PF01261">
    <property type="entry name" value="AP_endonuc_2"/>
    <property type="match status" value="1"/>
</dbReference>
<gene>
    <name evidence="2" type="ORF">EV213_12929</name>
</gene>
<dbReference type="PANTHER" id="PTHR12110:SF41">
    <property type="entry name" value="INOSOSE DEHYDRATASE"/>
    <property type="match status" value="1"/>
</dbReference>
<keyword evidence="3" id="KW-1185">Reference proteome</keyword>
<organism evidence="2 3">
    <name type="scientific">Aureibacillus halotolerans</name>
    <dbReference type="NCBI Taxonomy" id="1508390"/>
    <lineage>
        <taxon>Bacteria</taxon>
        <taxon>Bacillati</taxon>
        <taxon>Bacillota</taxon>
        <taxon>Bacilli</taxon>
        <taxon>Bacillales</taxon>
        <taxon>Bacillaceae</taxon>
        <taxon>Aureibacillus</taxon>
    </lineage>
</organism>
<dbReference type="AlphaFoldDB" id="A0A4R6TX29"/>
<dbReference type="SUPFAM" id="SSF51658">
    <property type="entry name" value="Xylose isomerase-like"/>
    <property type="match status" value="1"/>
</dbReference>
<reference evidence="2 3" key="1">
    <citation type="submission" date="2019-03" db="EMBL/GenBank/DDBJ databases">
        <title>Genomic Encyclopedia of Type Strains, Phase IV (KMG-IV): sequencing the most valuable type-strain genomes for metagenomic binning, comparative biology and taxonomic classification.</title>
        <authorList>
            <person name="Goeker M."/>
        </authorList>
    </citation>
    <scope>NUCLEOTIDE SEQUENCE [LARGE SCALE GENOMIC DNA]</scope>
    <source>
        <strain evidence="2 3">DSM 28697</strain>
    </source>
</reference>
<dbReference type="InterPro" id="IPR050312">
    <property type="entry name" value="IolE/XylAMocC-like"/>
</dbReference>
<accession>A0A4R6TX29</accession>
<evidence type="ECO:0000313" key="2">
    <source>
        <dbReference type="EMBL" id="TDQ33762.1"/>
    </source>
</evidence>
<feature type="domain" description="Xylose isomerase-like TIM barrel" evidence="1">
    <location>
        <begin position="21"/>
        <end position="249"/>
    </location>
</feature>
<evidence type="ECO:0000259" key="1">
    <source>
        <dbReference type="Pfam" id="PF01261"/>
    </source>
</evidence>
<sequence>MKIGISRPSWKTGENEEIVRFASMYPFDGIQLKPHQYEPLKTDADELRKSYGEAAYLAQGGMIVYPSLSYQKWPNQFDQFFSFMKGVGGKQVCVCAGLQKEHLDDTGVKGLATILNELGKRANDAGAVLSLHNHADTILESVEDIYAVFDTINPDYCGLTFDTAHAAKGGMTDLADALQQFKPLINNIHLKDLSKEGSFTVLGRGTLDLASVCRTVKEWSYDDWLIVDEETRDVSVEEAFSQSVNFLQAQKLMTVE</sequence>
<dbReference type="Gene3D" id="3.20.20.150">
    <property type="entry name" value="Divalent-metal-dependent TIM barrel enzymes"/>
    <property type="match status" value="1"/>
</dbReference>
<dbReference type="GO" id="GO:0016853">
    <property type="term" value="F:isomerase activity"/>
    <property type="evidence" value="ECO:0007669"/>
    <property type="project" value="UniProtKB-KW"/>
</dbReference>
<dbReference type="EMBL" id="SNYJ01000029">
    <property type="protein sequence ID" value="TDQ33762.1"/>
    <property type="molecule type" value="Genomic_DNA"/>
</dbReference>
<comment type="caution">
    <text evidence="2">The sequence shown here is derived from an EMBL/GenBank/DDBJ whole genome shotgun (WGS) entry which is preliminary data.</text>
</comment>
<keyword evidence="2" id="KW-0413">Isomerase</keyword>
<proteinExistence type="predicted"/>